<evidence type="ECO:0000313" key="2">
    <source>
        <dbReference type="EMBL" id="ELT94632.1"/>
    </source>
</evidence>
<keyword evidence="4" id="KW-1185">Reference proteome</keyword>
<gene>
    <name evidence="2" type="ORF">CAPTEDRAFT_160077</name>
</gene>
<dbReference type="EnsemblMetazoa" id="CapteT160077">
    <property type="protein sequence ID" value="CapteP160077"/>
    <property type="gene ID" value="CapteG160077"/>
</dbReference>
<evidence type="ECO:0000313" key="3">
    <source>
        <dbReference type="EnsemblMetazoa" id="CapteP160077"/>
    </source>
</evidence>
<dbReference type="EMBL" id="KB309374">
    <property type="protein sequence ID" value="ELT94632.1"/>
    <property type="molecule type" value="Genomic_DNA"/>
</dbReference>
<reference evidence="2 4" key="2">
    <citation type="journal article" date="2013" name="Nature">
        <title>Insights into bilaterian evolution from three spiralian genomes.</title>
        <authorList>
            <person name="Simakov O."/>
            <person name="Marletaz F."/>
            <person name="Cho S.J."/>
            <person name="Edsinger-Gonzales E."/>
            <person name="Havlak P."/>
            <person name="Hellsten U."/>
            <person name="Kuo D.H."/>
            <person name="Larsson T."/>
            <person name="Lv J."/>
            <person name="Arendt D."/>
            <person name="Savage R."/>
            <person name="Osoegawa K."/>
            <person name="de Jong P."/>
            <person name="Grimwood J."/>
            <person name="Chapman J.A."/>
            <person name="Shapiro H."/>
            <person name="Aerts A."/>
            <person name="Otillar R.P."/>
            <person name="Terry A.Y."/>
            <person name="Boore J.L."/>
            <person name="Grigoriev I.V."/>
            <person name="Lindberg D.R."/>
            <person name="Seaver E.C."/>
            <person name="Weisblat D.A."/>
            <person name="Putnam N.H."/>
            <person name="Rokhsar D.S."/>
        </authorList>
    </citation>
    <scope>NUCLEOTIDE SEQUENCE</scope>
    <source>
        <strain evidence="2 4">I ESC-2004</strain>
    </source>
</reference>
<dbReference type="OrthoDB" id="194289at2759"/>
<keyword evidence="1" id="KW-1133">Transmembrane helix</keyword>
<dbReference type="EMBL" id="AMQN01002504">
    <property type="status" value="NOT_ANNOTATED_CDS"/>
    <property type="molecule type" value="Genomic_DNA"/>
</dbReference>
<feature type="transmembrane region" description="Helical" evidence="1">
    <location>
        <begin position="77"/>
        <end position="97"/>
    </location>
</feature>
<dbReference type="Pfam" id="PF11911">
    <property type="entry name" value="DUF3429"/>
    <property type="match status" value="1"/>
</dbReference>
<feature type="transmembrane region" description="Helical" evidence="1">
    <location>
        <begin position="141"/>
        <end position="160"/>
    </location>
</feature>
<dbReference type="AlphaFoldDB" id="R7TM69"/>
<dbReference type="PANTHER" id="PTHR15887">
    <property type="entry name" value="TRANSMEMBRANE PROTEIN 69"/>
    <property type="match status" value="1"/>
</dbReference>
<dbReference type="PANTHER" id="PTHR15887:SF1">
    <property type="entry name" value="TRANSMEMBRANE PROTEIN 69"/>
    <property type="match status" value="1"/>
</dbReference>
<dbReference type="OMA" id="LHWGFAM"/>
<proteinExistence type="predicted"/>
<name>R7TM69_CAPTE</name>
<dbReference type="HOGENOM" id="CLU_095371_0_0_1"/>
<organism evidence="2">
    <name type="scientific">Capitella teleta</name>
    <name type="common">Polychaete worm</name>
    <dbReference type="NCBI Taxonomy" id="283909"/>
    <lineage>
        <taxon>Eukaryota</taxon>
        <taxon>Metazoa</taxon>
        <taxon>Spiralia</taxon>
        <taxon>Lophotrochozoa</taxon>
        <taxon>Annelida</taxon>
        <taxon>Polychaeta</taxon>
        <taxon>Sedentaria</taxon>
        <taxon>Scolecida</taxon>
        <taxon>Capitellidae</taxon>
        <taxon>Capitella</taxon>
    </lineage>
</organism>
<evidence type="ECO:0000313" key="4">
    <source>
        <dbReference type="Proteomes" id="UP000014760"/>
    </source>
</evidence>
<evidence type="ECO:0000256" key="1">
    <source>
        <dbReference type="SAM" id="Phobius"/>
    </source>
</evidence>
<feature type="transmembrane region" description="Helical" evidence="1">
    <location>
        <begin position="196"/>
        <end position="216"/>
    </location>
</feature>
<keyword evidence="1" id="KW-0472">Membrane</keyword>
<protein>
    <recommendedName>
        <fullName evidence="5">Transmembrane protein 69</fullName>
    </recommendedName>
</protein>
<feature type="transmembrane region" description="Helical" evidence="1">
    <location>
        <begin position="109"/>
        <end position="129"/>
    </location>
</feature>
<keyword evidence="1" id="KW-0812">Transmembrane</keyword>
<evidence type="ECO:0008006" key="5">
    <source>
        <dbReference type="Google" id="ProtNLM"/>
    </source>
</evidence>
<feature type="transmembrane region" description="Helical" evidence="1">
    <location>
        <begin position="166"/>
        <end position="184"/>
    </location>
</feature>
<accession>R7TM69</accession>
<reference evidence="3" key="3">
    <citation type="submission" date="2015-06" db="UniProtKB">
        <authorList>
            <consortium name="EnsemblMetazoa"/>
        </authorList>
    </citation>
    <scope>IDENTIFICATION</scope>
</reference>
<reference evidence="4" key="1">
    <citation type="submission" date="2012-12" db="EMBL/GenBank/DDBJ databases">
        <authorList>
            <person name="Hellsten U."/>
            <person name="Grimwood J."/>
            <person name="Chapman J.A."/>
            <person name="Shapiro H."/>
            <person name="Aerts A."/>
            <person name="Otillar R.P."/>
            <person name="Terry A.Y."/>
            <person name="Boore J.L."/>
            <person name="Simakov O."/>
            <person name="Marletaz F."/>
            <person name="Cho S.-J."/>
            <person name="Edsinger-Gonzales E."/>
            <person name="Havlak P."/>
            <person name="Kuo D.-H."/>
            <person name="Larsson T."/>
            <person name="Lv J."/>
            <person name="Arendt D."/>
            <person name="Savage R."/>
            <person name="Osoegawa K."/>
            <person name="de Jong P."/>
            <person name="Lindberg D.R."/>
            <person name="Seaver E.C."/>
            <person name="Weisblat D.A."/>
            <person name="Putnam N.H."/>
            <person name="Grigoriev I.V."/>
            <person name="Rokhsar D.S."/>
        </authorList>
    </citation>
    <scope>NUCLEOTIDE SEQUENCE</scope>
    <source>
        <strain evidence="4">I ESC-2004</strain>
    </source>
</reference>
<dbReference type="InterPro" id="IPR021836">
    <property type="entry name" value="DUF3429"/>
</dbReference>
<sequence length="226" mass="24404">MNVAALVRLCFRRPQVLVITSSNVLSKSISPTAHCKKLSANSRLFATSCYRQSAFEDRDTKALTVWHSVKEVKKSPVPALSLGFLGLIPFVGCPLLMVSTGAFMTQVALAQGAYGACILSFLGGIRWGFTLPAENPVQPDWVNLGYSVTPSLVAWAGLLLPSPTLTLGAVMGGLVMAGYVDMAMYGYPTWFKGMRFLLTLVAVLSLWTTLTCYVIMPAENGKVSEK</sequence>
<dbReference type="Proteomes" id="UP000014760">
    <property type="component" value="Unassembled WGS sequence"/>
</dbReference>